<dbReference type="AlphaFoldDB" id="A0A8C4STK7"/>
<evidence type="ECO:0000256" key="6">
    <source>
        <dbReference type="ARBA" id="ARBA00022729"/>
    </source>
</evidence>
<dbReference type="GO" id="GO:0007411">
    <property type="term" value="P:axon guidance"/>
    <property type="evidence" value="ECO:0007669"/>
    <property type="project" value="TreeGrafter"/>
</dbReference>
<dbReference type="InterPro" id="IPR016201">
    <property type="entry name" value="PSI"/>
</dbReference>
<keyword evidence="9" id="KW-1133">Transmembrane helix</keyword>
<dbReference type="Pfam" id="PF07679">
    <property type="entry name" value="I-set"/>
    <property type="match status" value="2"/>
</dbReference>
<dbReference type="InterPro" id="IPR013783">
    <property type="entry name" value="Ig-like_fold"/>
</dbReference>
<feature type="domain" description="Ig-like" evidence="16">
    <location>
        <begin position="670"/>
        <end position="759"/>
    </location>
</feature>
<keyword evidence="6 15" id="KW-0732">Signal</keyword>
<dbReference type="GO" id="GO:0005615">
    <property type="term" value="C:extracellular space"/>
    <property type="evidence" value="ECO:0007669"/>
    <property type="project" value="TreeGrafter"/>
</dbReference>
<feature type="domain" description="Sema" evidence="17">
    <location>
        <begin position="19"/>
        <end position="496"/>
    </location>
</feature>
<dbReference type="PROSITE" id="PS51004">
    <property type="entry name" value="SEMA"/>
    <property type="match status" value="1"/>
</dbReference>
<evidence type="ECO:0000256" key="7">
    <source>
        <dbReference type="ARBA" id="ARBA00022782"/>
    </source>
</evidence>
<dbReference type="SMART" id="SM00423">
    <property type="entry name" value="PSI"/>
    <property type="match status" value="1"/>
</dbReference>
<dbReference type="GO" id="GO:0030215">
    <property type="term" value="F:semaphorin receptor binding"/>
    <property type="evidence" value="ECO:0007669"/>
    <property type="project" value="InterPro"/>
</dbReference>
<keyword evidence="3" id="KW-0217">Developmental protein</keyword>
<dbReference type="PANTHER" id="PTHR11036:SF18">
    <property type="entry name" value="SEMAPHORIN-4D"/>
    <property type="match status" value="1"/>
</dbReference>
<dbReference type="Gene3D" id="2.130.10.10">
    <property type="entry name" value="YVTN repeat-like/Quinoprotein amine dehydrogenase"/>
    <property type="match status" value="1"/>
</dbReference>
<comment type="caution">
    <text evidence="14">Lacks conserved residue(s) required for the propagation of feature annotation.</text>
</comment>
<keyword evidence="8" id="KW-0524">Neurogenesis</keyword>
<keyword evidence="19" id="KW-1185">Reference proteome</keyword>
<evidence type="ECO:0000256" key="11">
    <source>
        <dbReference type="ARBA" id="ARBA00023157"/>
    </source>
</evidence>
<evidence type="ECO:0000313" key="19">
    <source>
        <dbReference type="Proteomes" id="UP000694620"/>
    </source>
</evidence>
<comment type="similarity">
    <text evidence="2">Belongs to the semaphorin family.</text>
</comment>
<evidence type="ECO:0000259" key="17">
    <source>
        <dbReference type="PROSITE" id="PS51004"/>
    </source>
</evidence>
<dbReference type="Proteomes" id="UP000694620">
    <property type="component" value="Chromosome 7"/>
</dbReference>
<dbReference type="Pfam" id="PF01403">
    <property type="entry name" value="Sema"/>
    <property type="match status" value="1"/>
</dbReference>
<dbReference type="SUPFAM" id="SSF48726">
    <property type="entry name" value="Immunoglobulin"/>
    <property type="match status" value="2"/>
</dbReference>
<gene>
    <name evidence="18" type="primary">SEMA4D</name>
</gene>
<dbReference type="SUPFAM" id="SSF101912">
    <property type="entry name" value="Sema domain"/>
    <property type="match status" value="1"/>
</dbReference>
<feature type="signal peptide" evidence="15">
    <location>
        <begin position="1"/>
        <end position="18"/>
    </location>
</feature>
<feature type="domain" description="Ig-like" evidence="16">
    <location>
        <begin position="549"/>
        <end position="620"/>
    </location>
</feature>
<keyword evidence="4" id="KW-0597">Phosphoprotein</keyword>
<evidence type="ECO:0000256" key="15">
    <source>
        <dbReference type="SAM" id="SignalP"/>
    </source>
</evidence>
<dbReference type="SMART" id="SM00630">
    <property type="entry name" value="Sema"/>
    <property type="match status" value="1"/>
</dbReference>
<reference evidence="18" key="1">
    <citation type="submission" date="2021-06" db="EMBL/GenBank/DDBJ databases">
        <authorList>
            <consortium name="Wellcome Sanger Institute Data Sharing"/>
        </authorList>
    </citation>
    <scope>NUCLEOTIDE SEQUENCE [LARGE SCALE GENOMIC DNA]</scope>
</reference>
<dbReference type="PROSITE" id="PS50835">
    <property type="entry name" value="IG_LIKE"/>
    <property type="match status" value="2"/>
</dbReference>
<dbReference type="Gene3D" id="3.30.1680.10">
    <property type="entry name" value="ligand-binding face of the semaphorins, domain 2"/>
    <property type="match status" value="1"/>
</dbReference>
<evidence type="ECO:0000256" key="5">
    <source>
        <dbReference type="ARBA" id="ARBA00022692"/>
    </source>
</evidence>
<sequence length="801" mass="90561">MALTIFGIFLGLFLEVSTNGPYGVPRSSWKNHEVSLTEFIEPGVFNYSTLLLNEEKKILYVGAREAIFELNLENIAVRNKQVLWKVPEGKRKECELKGKSKETECLNYIRVLQMQNTSHLFVCGTHAFQPSCDYLSIQDFKLENRTEDGRGKCSFDPAQSFTSVMVDGDLYSGTVYNFLGSEPIIYRSSTQASLRTEYSISWLNEPSFVHADVIRESKDSADGDDDKVYFFFTEVSVEYEFFVKLSIPRIARVCKGDLGGQRTLQKKWTSFLKAKLVCSMPQLNFVFNIVRDVFILKTSEWKNTVIYGLFTSQWGNVGFSAVCAYKISTVNEVFAKGKYMEKAIVEHSQTKWVRYNGVPPSPRPGGCITNKERQQNVTSSLHLPDKTLQFVKDHPLMDDAVLPTGHRPQLVMKDVNYTQIVVDQIQALDNNTYDIIFTSTDKGILHKTVIIANDVHIIEEIQLLPHPEPIKTLLLSSGQRRFLYAGSDGRVIQSPTAFCEKYKSCVNCILARDPYCAWSSEDNTCVNQVTSRSKRGLLQMLNGDASVCPSVNYDVKYQAIVVQHGTAIRLLCQLNSNLANVVWKKNDIPLTPDPPKYEIVGDSDLLIFNISEHDQGNYSCFSVEQVQNSDFKQLVAAYILSLPREPVLPTSTTPNLEIKTEESSVARLLPPLLSEQMQSVYGHRAFHLFCQATGPSDLSIKWEKNGKKLESTVTEQKYRWPGGAVHMLSWIKDTVASDSEYNCSATSSAGNATSKVSIHLRDAALESSWENEYHQWKGALDSHQKVMQSWEKAWEDCKHHL</sequence>
<keyword evidence="7" id="KW-0221">Differentiation</keyword>
<comment type="subcellular location">
    <subcellularLocation>
        <location evidence="1">Membrane</location>
        <topology evidence="1">Single-pass type I membrane protein</topology>
    </subcellularLocation>
</comment>
<dbReference type="InterPro" id="IPR001627">
    <property type="entry name" value="Semap_dom"/>
</dbReference>
<dbReference type="GO" id="GO:0005886">
    <property type="term" value="C:plasma membrane"/>
    <property type="evidence" value="ECO:0007669"/>
    <property type="project" value="TreeGrafter"/>
</dbReference>
<evidence type="ECO:0000256" key="9">
    <source>
        <dbReference type="ARBA" id="ARBA00022989"/>
    </source>
</evidence>
<keyword evidence="11" id="KW-1015">Disulfide bond</keyword>
<protein>
    <submittedName>
        <fullName evidence="18">Semaphorin 4D</fullName>
    </submittedName>
</protein>
<dbReference type="InterPro" id="IPR002165">
    <property type="entry name" value="Plexin_repeat"/>
</dbReference>
<dbReference type="InterPro" id="IPR003598">
    <property type="entry name" value="Ig_sub2"/>
</dbReference>
<keyword evidence="12" id="KW-0325">Glycoprotein</keyword>
<evidence type="ECO:0000256" key="12">
    <source>
        <dbReference type="ARBA" id="ARBA00023180"/>
    </source>
</evidence>
<evidence type="ECO:0000256" key="2">
    <source>
        <dbReference type="ARBA" id="ARBA00009492"/>
    </source>
</evidence>
<keyword evidence="5" id="KW-0812">Transmembrane</keyword>
<evidence type="ECO:0000313" key="18">
    <source>
        <dbReference type="Ensembl" id="ENSECRP00000021323.1"/>
    </source>
</evidence>
<dbReference type="SUPFAM" id="SSF103575">
    <property type="entry name" value="Plexin repeat"/>
    <property type="match status" value="1"/>
</dbReference>
<dbReference type="InterPro" id="IPR013098">
    <property type="entry name" value="Ig_I-set"/>
</dbReference>
<reference evidence="18" key="3">
    <citation type="submission" date="2025-09" db="UniProtKB">
        <authorList>
            <consortium name="Ensembl"/>
        </authorList>
    </citation>
    <scope>IDENTIFICATION</scope>
</reference>
<dbReference type="Ensembl" id="ENSECRT00000021787.1">
    <property type="protein sequence ID" value="ENSECRP00000021323.1"/>
    <property type="gene ID" value="ENSECRG00000014368.1"/>
</dbReference>
<dbReference type="InterPro" id="IPR003599">
    <property type="entry name" value="Ig_sub"/>
</dbReference>
<evidence type="ECO:0000256" key="3">
    <source>
        <dbReference type="ARBA" id="ARBA00022473"/>
    </source>
</evidence>
<dbReference type="GO" id="GO:0030335">
    <property type="term" value="P:positive regulation of cell migration"/>
    <property type="evidence" value="ECO:0007669"/>
    <property type="project" value="TreeGrafter"/>
</dbReference>
<dbReference type="InterPro" id="IPR015943">
    <property type="entry name" value="WD40/YVTN_repeat-like_dom_sf"/>
</dbReference>
<evidence type="ECO:0000256" key="1">
    <source>
        <dbReference type="ARBA" id="ARBA00004479"/>
    </source>
</evidence>
<evidence type="ECO:0000256" key="10">
    <source>
        <dbReference type="ARBA" id="ARBA00023136"/>
    </source>
</evidence>
<dbReference type="GO" id="GO:0071526">
    <property type="term" value="P:semaphorin-plexin signaling pathway"/>
    <property type="evidence" value="ECO:0007669"/>
    <property type="project" value="TreeGrafter"/>
</dbReference>
<dbReference type="GO" id="GO:0043931">
    <property type="term" value="P:ossification involved in bone maturation"/>
    <property type="evidence" value="ECO:0007669"/>
    <property type="project" value="TreeGrafter"/>
</dbReference>
<evidence type="ECO:0000256" key="8">
    <source>
        <dbReference type="ARBA" id="ARBA00022902"/>
    </source>
</evidence>
<dbReference type="InterPro" id="IPR036179">
    <property type="entry name" value="Ig-like_dom_sf"/>
</dbReference>
<dbReference type="SMART" id="SM00408">
    <property type="entry name" value="IGc2"/>
    <property type="match status" value="1"/>
</dbReference>
<organism evidence="18 19">
    <name type="scientific">Erpetoichthys calabaricus</name>
    <name type="common">Rope fish</name>
    <name type="synonym">Calamoichthys calabaricus</name>
    <dbReference type="NCBI Taxonomy" id="27687"/>
    <lineage>
        <taxon>Eukaryota</taxon>
        <taxon>Metazoa</taxon>
        <taxon>Chordata</taxon>
        <taxon>Craniata</taxon>
        <taxon>Vertebrata</taxon>
        <taxon>Euteleostomi</taxon>
        <taxon>Actinopterygii</taxon>
        <taxon>Polypteriformes</taxon>
        <taxon>Polypteridae</taxon>
        <taxon>Erpetoichthys</taxon>
    </lineage>
</organism>
<dbReference type="FunFam" id="2.130.10.10:FF:000033">
    <property type="entry name" value="Semaphorin 4B"/>
    <property type="match status" value="1"/>
</dbReference>
<feature type="chain" id="PRO_5034482791" evidence="15">
    <location>
        <begin position="19"/>
        <end position="801"/>
    </location>
</feature>
<proteinExistence type="inferred from homology"/>
<name>A0A8C4STK7_ERPCA</name>
<dbReference type="GO" id="GO:0001755">
    <property type="term" value="P:neural crest cell migration"/>
    <property type="evidence" value="ECO:0007669"/>
    <property type="project" value="TreeGrafter"/>
</dbReference>
<reference evidence="18" key="2">
    <citation type="submission" date="2025-08" db="UniProtKB">
        <authorList>
            <consortium name="Ensembl"/>
        </authorList>
    </citation>
    <scope>IDENTIFICATION</scope>
</reference>
<dbReference type="GO" id="GO:0045499">
    <property type="term" value="F:chemorepellent activity"/>
    <property type="evidence" value="ECO:0007669"/>
    <property type="project" value="TreeGrafter"/>
</dbReference>
<accession>A0A8C4STK7</accession>
<dbReference type="InterPro" id="IPR036352">
    <property type="entry name" value="Semap_dom_sf"/>
</dbReference>
<dbReference type="GeneTree" id="ENSGT00940000159594"/>
<dbReference type="Pfam" id="PF01437">
    <property type="entry name" value="PSI"/>
    <property type="match status" value="1"/>
</dbReference>
<evidence type="ECO:0000259" key="16">
    <source>
        <dbReference type="PROSITE" id="PS50835"/>
    </source>
</evidence>
<dbReference type="InterPro" id="IPR027231">
    <property type="entry name" value="Semaphorin"/>
</dbReference>
<dbReference type="GO" id="GO:0000122">
    <property type="term" value="P:negative regulation of transcription by RNA polymerase II"/>
    <property type="evidence" value="ECO:0007669"/>
    <property type="project" value="TreeGrafter"/>
</dbReference>
<dbReference type="InterPro" id="IPR007110">
    <property type="entry name" value="Ig-like_dom"/>
</dbReference>
<keyword evidence="10" id="KW-0472">Membrane</keyword>
<evidence type="ECO:0000256" key="13">
    <source>
        <dbReference type="ARBA" id="ARBA00023319"/>
    </source>
</evidence>
<evidence type="ECO:0000256" key="4">
    <source>
        <dbReference type="ARBA" id="ARBA00022553"/>
    </source>
</evidence>
<keyword evidence="13" id="KW-0393">Immunoglobulin domain</keyword>
<evidence type="ECO:0000256" key="14">
    <source>
        <dbReference type="PROSITE-ProRule" id="PRU00352"/>
    </source>
</evidence>
<dbReference type="Gene3D" id="2.60.40.10">
    <property type="entry name" value="Immunoglobulins"/>
    <property type="match status" value="2"/>
</dbReference>
<dbReference type="PANTHER" id="PTHR11036">
    <property type="entry name" value="SEMAPHORIN"/>
    <property type="match status" value="1"/>
</dbReference>
<dbReference type="SMART" id="SM00409">
    <property type="entry name" value="IG"/>
    <property type="match status" value="2"/>
</dbReference>